<dbReference type="EMBL" id="FNAD01000001">
    <property type="protein sequence ID" value="SDD03568.1"/>
    <property type="molecule type" value="Genomic_DNA"/>
</dbReference>
<organism evidence="1 2">
    <name type="scientific">Glycomyces harbinensis</name>
    <dbReference type="NCBI Taxonomy" id="58114"/>
    <lineage>
        <taxon>Bacteria</taxon>
        <taxon>Bacillati</taxon>
        <taxon>Actinomycetota</taxon>
        <taxon>Actinomycetes</taxon>
        <taxon>Glycomycetales</taxon>
        <taxon>Glycomycetaceae</taxon>
        <taxon>Glycomyces</taxon>
    </lineage>
</organism>
<proteinExistence type="predicted"/>
<dbReference type="OrthoDB" id="9955115at2"/>
<dbReference type="STRING" id="58114.SAMN05216270_101474"/>
<dbReference type="RefSeq" id="WP_091027703.1">
    <property type="nucleotide sequence ID" value="NZ_FNAD01000001.1"/>
</dbReference>
<sequence>MSTPYTYYRPAADEQELSAYFAERLGLVRSVEEQPFPLQGDRWWVDTFTPDEDWSGEAARIGTDELLIITFEIGKNLVEDEYHRAHLDLFGAVVDQLNSTPKLTGMLVHGDEKVLIERSTGGLTMLAPSLADPGDYNFGDHLAPVLSRAAVAPLDDLG</sequence>
<keyword evidence="2" id="KW-1185">Reference proteome</keyword>
<evidence type="ECO:0000313" key="1">
    <source>
        <dbReference type="EMBL" id="SDD03568.1"/>
    </source>
</evidence>
<reference evidence="2" key="1">
    <citation type="submission" date="2016-10" db="EMBL/GenBank/DDBJ databases">
        <authorList>
            <person name="Varghese N."/>
            <person name="Submissions S."/>
        </authorList>
    </citation>
    <scope>NUCLEOTIDE SEQUENCE [LARGE SCALE GENOMIC DNA]</scope>
    <source>
        <strain evidence="2">CGMCC 4.3516</strain>
    </source>
</reference>
<dbReference type="Proteomes" id="UP000198949">
    <property type="component" value="Unassembled WGS sequence"/>
</dbReference>
<name>A0A1G6RG82_9ACTN</name>
<gene>
    <name evidence="1" type="ORF">SAMN05216270_101474</name>
</gene>
<evidence type="ECO:0000313" key="2">
    <source>
        <dbReference type="Proteomes" id="UP000198949"/>
    </source>
</evidence>
<protein>
    <submittedName>
        <fullName evidence="1">Uncharacterized protein</fullName>
    </submittedName>
</protein>
<accession>A0A1G6RG82</accession>
<dbReference type="AlphaFoldDB" id="A0A1G6RG82"/>